<organism evidence="1 2">
    <name type="scientific">Paenibacillus sepulcri</name>
    <dbReference type="NCBI Taxonomy" id="359917"/>
    <lineage>
        <taxon>Bacteria</taxon>
        <taxon>Bacillati</taxon>
        <taxon>Bacillota</taxon>
        <taxon>Bacilli</taxon>
        <taxon>Bacillales</taxon>
        <taxon>Paenibacillaceae</taxon>
        <taxon>Paenibacillus</taxon>
    </lineage>
</organism>
<evidence type="ECO:0000313" key="1">
    <source>
        <dbReference type="EMBL" id="MBW7462401.1"/>
    </source>
</evidence>
<dbReference type="InterPro" id="IPR014202">
    <property type="entry name" value="Spore_II_R"/>
</dbReference>
<dbReference type="Pfam" id="PF09551">
    <property type="entry name" value="Spore_II_R"/>
    <property type="match status" value="1"/>
</dbReference>
<comment type="caution">
    <text evidence="1">The sequence shown here is derived from an EMBL/GenBank/DDBJ whole genome shotgun (WGS) entry which is preliminary data.</text>
</comment>
<feature type="non-terminal residue" evidence="1">
    <location>
        <position position="100"/>
    </location>
</feature>
<protein>
    <submittedName>
        <fullName evidence="1">Stage II sporulation protein R</fullName>
    </submittedName>
</protein>
<gene>
    <name evidence="1" type="ORF">K0U00_50950</name>
</gene>
<reference evidence="1 2" key="1">
    <citation type="submission" date="2021-07" db="EMBL/GenBank/DDBJ databases">
        <title>Paenibacillus radiodurans sp. nov., isolated from the southeastern edge of Tengger Desert.</title>
        <authorList>
            <person name="Zhang G."/>
        </authorList>
    </citation>
    <scope>NUCLEOTIDE SEQUENCE [LARGE SCALE GENOMIC DNA]</scope>
    <source>
        <strain evidence="1 2">CCM 7311</strain>
    </source>
</reference>
<dbReference type="EMBL" id="JAHZIK010003893">
    <property type="protein sequence ID" value="MBW7462401.1"/>
    <property type="molecule type" value="Genomic_DNA"/>
</dbReference>
<sequence length="100" mass="11219">VVAEIDQWVTSPQTIEEARGTILSHMGDIERVIANELHKRGFTYDYKAELGSVPFPTKIYGSEVYPAGNYEALRISLGKAEGQNWWCVLFPPLCFVDAVN</sequence>
<feature type="non-terminal residue" evidence="1">
    <location>
        <position position="1"/>
    </location>
</feature>
<evidence type="ECO:0000313" key="2">
    <source>
        <dbReference type="Proteomes" id="UP001519887"/>
    </source>
</evidence>
<dbReference type="Proteomes" id="UP001519887">
    <property type="component" value="Unassembled WGS sequence"/>
</dbReference>
<proteinExistence type="predicted"/>
<name>A0ABS7CN65_9BACL</name>
<keyword evidence="2" id="KW-1185">Reference proteome</keyword>
<accession>A0ABS7CN65</accession>